<feature type="signal peptide" evidence="5">
    <location>
        <begin position="1"/>
        <end position="19"/>
    </location>
</feature>
<keyword evidence="8" id="KW-1185">Reference proteome</keyword>
<dbReference type="SUPFAM" id="SSF103088">
    <property type="entry name" value="OmpA-like"/>
    <property type="match status" value="1"/>
</dbReference>
<dbReference type="InterPro" id="IPR036737">
    <property type="entry name" value="OmpA-like_sf"/>
</dbReference>
<evidence type="ECO:0000313" key="8">
    <source>
        <dbReference type="Proteomes" id="UP000198705"/>
    </source>
</evidence>
<evidence type="ECO:0000256" key="5">
    <source>
        <dbReference type="SAM" id="SignalP"/>
    </source>
</evidence>
<dbReference type="AlphaFoldDB" id="A0A1I4ZC42"/>
<feature type="domain" description="OmpA-like" evidence="6">
    <location>
        <begin position="504"/>
        <end position="622"/>
    </location>
</feature>
<name>A0A1I4ZC42_9FLAO</name>
<keyword evidence="3" id="KW-0998">Cell outer membrane</keyword>
<dbReference type="RefSeq" id="WP_092206245.1">
    <property type="nucleotide sequence ID" value="NZ_FOVN01000001.1"/>
</dbReference>
<dbReference type="Gene3D" id="2.60.40.1120">
    <property type="entry name" value="Carboxypeptidase-like, regulatory domain"/>
    <property type="match status" value="1"/>
</dbReference>
<comment type="subcellular location">
    <subcellularLocation>
        <location evidence="1">Cell outer membrane</location>
    </subcellularLocation>
</comment>
<dbReference type="STRING" id="649333.SAMN04487989_101711"/>
<evidence type="ECO:0000256" key="2">
    <source>
        <dbReference type="ARBA" id="ARBA00023136"/>
    </source>
</evidence>
<dbReference type="Proteomes" id="UP000198705">
    <property type="component" value="Unassembled WGS sequence"/>
</dbReference>
<sequence length="622" mass="69340">MKKIYSLLSLIFIVMSSFGQTQKSEKADKLFDTYQYVDAIDAYLKLVENQDADAHVYKQLADSYYNVFNIEEASKWYARAVESKQDAETYYRYAQVLRSQGNYEAANKQMDVFSQMSPRDQRAVAHLQNPNYIPQLADKSKLFDVSETAINDAEQSDFGAVLSNDNILYFVSSRNTSKKEDQWTNNPYLDIYQSVRRSDGTLSEPESVNALNTPYHDGPITLSADGNTMIFSRDGHSEKSYKKIKDKKIKLAQQGLYKATLADGKWGNIEALPFNSNEYSVSHPSLSSDGKTLYFASNMPGGLGDTDIWKVSINGNSYGEPENLGARVNTAGKEGFPFISDNTILYFASSGRQGYGGFDIFKVDLKNSEKAINLGNGINTKRDDFAFSINNNLEVGFFSSNRSGVDNIFMAIPICQFEAIALVTDAETSQQISDARVSISDAQNNVLATQNTDTNGETSFHVNCNSGYIVNVSKDGYETASISVKDPVNNEATVSVSLTPINEMITDTEVKLRNIYFEFNKSNITQQGALELDKLVKIMNDYPEMKILIKSHTDSKGSSDYNLKLSDRRAQATMQYVISKGISKERLSAKGLGSAEPKIDCNPNCTDDENAQNRRSEFLIIK</sequence>
<dbReference type="EMBL" id="FOVN01000001">
    <property type="protein sequence ID" value="SFN47841.1"/>
    <property type="molecule type" value="Genomic_DNA"/>
</dbReference>
<keyword evidence="2 4" id="KW-0472">Membrane</keyword>
<proteinExistence type="predicted"/>
<dbReference type="InterPro" id="IPR050330">
    <property type="entry name" value="Bact_OuterMem_StrucFunc"/>
</dbReference>
<dbReference type="Gene3D" id="1.25.40.10">
    <property type="entry name" value="Tetratricopeptide repeat domain"/>
    <property type="match status" value="1"/>
</dbReference>
<dbReference type="PROSITE" id="PS51123">
    <property type="entry name" value="OMPA_2"/>
    <property type="match status" value="1"/>
</dbReference>
<evidence type="ECO:0000256" key="4">
    <source>
        <dbReference type="PROSITE-ProRule" id="PRU00473"/>
    </source>
</evidence>
<dbReference type="Pfam" id="PF07676">
    <property type="entry name" value="PD40"/>
    <property type="match status" value="3"/>
</dbReference>
<feature type="chain" id="PRO_5011561416" evidence="5">
    <location>
        <begin position="20"/>
        <end position="622"/>
    </location>
</feature>
<dbReference type="Pfam" id="PF00691">
    <property type="entry name" value="OmpA"/>
    <property type="match status" value="1"/>
</dbReference>
<dbReference type="CDD" id="cd07185">
    <property type="entry name" value="OmpA_C-like"/>
    <property type="match status" value="1"/>
</dbReference>
<organism evidence="7 8">
    <name type="scientific">Bizionia echini</name>
    <dbReference type="NCBI Taxonomy" id="649333"/>
    <lineage>
        <taxon>Bacteria</taxon>
        <taxon>Pseudomonadati</taxon>
        <taxon>Bacteroidota</taxon>
        <taxon>Flavobacteriia</taxon>
        <taxon>Flavobacteriales</taxon>
        <taxon>Flavobacteriaceae</taxon>
        <taxon>Bizionia</taxon>
    </lineage>
</organism>
<dbReference type="OrthoDB" id="9809364at2"/>
<evidence type="ECO:0000256" key="3">
    <source>
        <dbReference type="ARBA" id="ARBA00023237"/>
    </source>
</evidence>
<evidence type="ECO:0000256" key="1">
    <source>
        <dbReference type="ARBA" id="ARBA00004442"/>
    </source>
</evidence>
<dbReference type="InterPro" id="IPR011659">
    <property type="entry name" value="WD40"/>
</dbReference>
<accession>A0A1I4ZC42</accession>
<dbReference type="InterPro" id="IPR008969">
    <property type="entry name" value="CarboxyPept-like_regulatory"/>
</dbReference>
<reference evidence="8" key="1">
    <citation type="submission" date="2016-10" db="EMBL/GenBank/DDBJ databases">
        <authorList>
            <person name="Varghese N."/>
            <person name="Submissions S."/>
        </authorList>
    </citation>
    <scope>NUCLEOTIDE SEQUENCE [LARGE SCALE GENOMIC DNA]</scope>
    <source>
        <strain evidence="8">DSM 23925</strain>
    </source>
</reference>
<dbReference type="InterPro" id="IPR006664">
    <property type="entry name" value="OMP_bac"/>
</dbReference>
<dbReference type="Gene3D" id="3.30.1330.60">
    <property type="entry name" value="OmpA-like domain"/>
    <property type="match status" value="1"/>
</dbReference>
<dbReference type="SUPFAM" id="SSF49464">
    <property type="entry name" value="Carboxypeptidase regulatory domain-like"/>
    <property type="match status" value="1"/>
</dbReference>
<dbReference type="Gene3D" id="2.120.10.30">
    <property type="entry name" value="TolB, C-terminal domain"/>
    <property type="match status" value="1"/>
</dbReference>
<dbReference type="InterPro" id="IPR006665">
    <property type="entry name" value="OmpA-like"/>
</dbReference>
<dbReference type="PANTHER" id="PTHR30329:SF21">
    <property type="entry name" value="LIPOPROTEIN YIAD-RELATED"/>
    <property type="match status" value="1"/>
</dbReference>
<evidence type="ECO:0000313" key="7">
    <source>
        <dbReference type="EMBL" id="SFN47841.1"/>
    </source>
</evidence>
<dbReference type="SUPFAM" id="SSF48452">
    <property type="entry name" value="TPR-like"/>
    <property type="match status" value="1"/>
</dbReference>
<dbReference type="GO" id="GO:0009279">
    <property type="term" value="C:cell outer membrane"/>
    <property type="evidence" value="ECO:0007669"/>
    <property type="project" value="UniProtKB-SubCell"/>
</dbReference>
<gene>
    <name evidence="7" type="ORF">SAMN04487989_101711</name>
</gene>
<dbReference type="PRINTS" id="PR01021">
    <property type="entry name" value="OMPADOMAIN"/>
</dbReference>
<dbReference type="PANTHER" id="PTHR30329">
    <property type="entry name" value="STATOR ELEMENT OF FLAGELLAR MOTOR COMPLEX"/>
    <property type="match status" value="1"/>
</dbReference>
<dbReference type="InterPro" id="IPR011042">
    <property type="entry name" value="6-blade_b-propeller_TolB-like"/>
</dbReference>
<protein>
    <submittedName>
        <fullName evidence="7">WD40-like Beta Propeller Repeat</fullName>
    </submittedName>
</protein>
<evidence type="ECO:0000259" key="6">
    <source>
        <dbReference type="PROSITE" id="PS51123"/>
    </source>
</evidence>
<dbReference type="SUPFAM" id="SSF82171">
    <property type="entry name" value="DPP6 N-terminal domain-like"/>
    <property type="match status" value="1"/>
</dbReference>
<dbReference type="InterPro" id="IPR011990">
    <property type="entry name" value="TPR-like_helical_dom_sf"/>
</dbReference>
<keyword evidence="5" id="KW-0732">Signal</keyword>